<evidence type="ECO:0000256" key="7">
    <source>
        <dbReference type="ARBA" id="ARBA00022840"/>
    </source>
</evidence>
<dbReference type="FunFam" id="3.30.200.20:FF:000175">
    <property type="entry name" value="Serine/threonine-protein kinase 17B"/>
    <property type="match status" value="1"/>
</dbReference>
<dbReference type="PROSITE" id="PS50011">
    <property type="entry name" value="PROTEIN_KINASE_DOM"/>
    <property type="match status" value="1"/>
</dbReference>
<keyword evidence="5" id="KW-0547">Nucleotide-binding</keyword>
<evidence type="ECO:0000256" key="6">
    <source>
        <dbReference type="ARBA" id="ARBA00022777"/>
    </source>
</evidence>
<keyword evidence="3" id="KW-0597">Phosphoprotein</keyword>
<comment type="catalytic activity">
    <reaction evidence="9">
        <text>L-seryl-[protein] + ATP = O-phospho-L-seryl-[protein] + ADP + H(+)</text>
        <dbReference type="Rhea" id="RHEA:17989"/>
        <dbReference type="Rhea" id="RHEA-COMP:9863"/>
        <dbReference type="Rhea" id="RHEA-COMP:11604"/>
        <dbReference type="ChEBI" id="CHEBI:15378"/>
        <dbReference type="ChEBI" id="CHEBI:29999"/>
        <dbReference type="ChEBI" id="CHEBI:30616"/>
        <dbReference type="ChEBI" id="CHEBI:83421"/>
        <dbReference type="ChEBI" id="CHEBI:456216"/>
        <dbReference type="EC" id="2.7.11.1"/>
    </reaction>
</comment>
<keyword evidence="6" id="KW-0418">Kinase</keyword>
<evidence type="ECO:0000256" key="5">
    <source>
        <dbReference type="ARBA" id="ARBA00022741"/>
    </source>
</evidence>
<dbReference type="OrthoDB" id="74764at2759"/>
<evidence type="ECO:0000256" key="9">
    <source>
        <dbReference type="ARBA" id="ARBA00048679"/>
    </source>
</evidence>
<protein>
    <recommendedName>
        <fullName evidence="1">non-specific serine/threonine protein kinase</fullName>
        <ecNumber evidence="1">2.7.11.1</ecNumber>
    </recommendedName>
</protein>
<dbReference type="InterPro" id="IPR011009">
    <property type="entry name" value="Kinase-like_dom_sf"/>
</dbReference>
<dbReference type="PROSITE" id="PS00108">
    <property type="entry name" value="PROTEIN_KINASE_ST"/>
    <property type="match status" value="1"/>
</dbReference>
<dbReference type="EC" id="2.7.11.1" evidence="1"/>
<gene>
    <name evidence="12" type="ORF">PVAND_004369</name>
</gene>
<organism evidence="12 13">
    <name type="scientific">Polypedilum vanderplanki</name>
    <name type="common">Sleeping chironomid midge</name>
    <dbReference type="NCBI Taxonomy" id="319348"/>
    <lineage>
        <taxon>Eukaryota</taxon>
        <taxon>Metazoa</taxon>
        <taxon>Ecdysozoa</taxon>
        <taxon>Arthropoda</taxon>
        <taxon>Hexapoda</taxon>
        <taxon>Insecta</taxon>
        <taxon>Pterygota</taxon>
        <taxon>Neoptera</taxon>
        <taxon>Endopterygota</taxon>
        <taxon>Diptera</taxon>
        <taxon>Nematocera</taxon>
        <taxon>Chironomoidea</taxon>
        <taxon>Chironomidae</taxon>
        <taxon>Chironominae</taxon>
        <taxon>Polypedilum</taxon>
        <taxon>Polypedilum</taxon>
    </lineage>
</organism>
<reference evidence="12" key="1">
    <citation type="submission" date="2021-03" db="EMBL/GenBank/DDBJ databases">
        <title>Chromosome level genome of the anhydrobiotic midge Polypedilum vanderplanki.</title>
        <authorList>
            <person name="Yoshida Y."/>
            <person name="Kikawada T."/>
            <person name="Gusev O."/>
        </authorList>
    </citation>
    <scope>NUCLEOTIDE SEQUENCE</scope>
    <source>
        <strain evidence="12">NIAS01</strain>
        <tissue evidence="12">Whole body or cell culture</tissue>
    </source>
</reference>
<evidence type="ECO:0000256" key="8">
    <source>
        <dbReference type="ARBA" id="ARBA00047899"/>
    </source>
</evidence>
<evidence type="ECO:0000256" key="4">
    <source>
        <dbReference type="ARBA" id="ARBA00022679"/>
    </source>
</evidence>
<keyword evidence="2" id="KW-0723">Serine/threonine-protein kinase</keyword>
<evidence type="ECO:0000259" key="11">
    <source>
        <dbReference type="PROSITE" id="PS50011"/>
    </source>
</evidence>
<comment type="catalytic activity">
    <reaction evidence="8">
        <text>L-threonyl-[protein] + ATP = O-phospho-L-threonyl-[protein] + ADP + H(+)</text>
        <dbReference type="Rhea" id="RHEA:46608"/>
        <dbReference type="Rhea" id="RHEA-COMP:11060"/>
        <dbReference type="Rhea" id="RHEA-COMP:11605"/>
        <dbReference type="ChEBI" id="CHEBI:15378"/>
        <dbReference type="ChEBI" id="CHEBI:30013"/>
        <dbReference type="ChEBI" id="CHEBI:30616"/>
        <dbReference type="ChEBI" id="CHEBI:61977"/>
        <dbReference type="ChEBI" id="CHEBI:456216"/>
        <dbReference type="EC" id="2.7.11.1"/>
    </reaction>
</comment>
<dbReference type="Proteomes" id="UP001107558">
    <property type="component" value="Chromosome 2"/>
</dbReference>
<dbReference type="Pfam" id="PF00069">
    <property type="entry name" value="Pkinase"/>
    <property type="match status" value="1"/>
</dbReference>
<dbReference type="InterPro" id="IPR008271">
    <property type="entry name" value="Ser/Thr_kinase_AS"/>
</dbReference>
<comment type="similarity">
    <text evidence="10">Belongs to the protein kinase superfamily. CAMK Ser/Thr protein kinase family. DAP kinase subfamily.</text>
</comment>
<accession>A0A9J6BXX0</accession>
<evidence type="ECO:0000313" key="12">
    <source>
        <dbReference type="EMBL" id="KAG5674395.1"/>
    </source>
</evidence>
<evidence type="ECO:0000256" key="3">
    <source>
        <dbReference type="ARBA" id="ARBA00022553"/>
    </source>
</evidence>
<feature type="domain" description="Protein kinase" evidence="11">
    <location>
        <begin position="36"/>
        <end position="294"/>
    </location>
</feature>
<sequence length="505" mass="56691">MLPKEVIHIGDGLIEARREFLQKILVSDVDIEQHYDVEVKPFARGNFGTVRRATHKETGIKYAAKFLRRRRRAACWAKQIQHEIAVLMLSADSEQIVKLHAVYETRSEFVLILEMAAGGELQNKIDEDGCLSEDKTRICVREVLKALEYLHRRNVAHLDLKPQNILLNTNNLEDGLKLCDFGFSRAIEGNSNVCEIQGTPDYVAPEIVQYEPLSLNMDIWSVGVLAYVLLTGYSPFGSDDKQETFLNISKCHLTFPDDLFQDVSDDAINFIKSTLRLKPCDRLNVFECLNHKWLKVDTPQSTIISPPPHVLSVQTLNVTISTTDESVNNIKCISTTNSTIVTPSSNINDGETKTDENILTNEKYIIDKDDYSAKNADDAYEEDKENSRIVEQENTSITMSIIPFHHMNGSTTTTDRATANTAVKLVLEKSASISLFPDAPTTPKVCRKMIYEDEAELKEIVKKYQTTATTTCCDNESTVSECLVCHPNSSVPKTSLELDKGITSC</sequence>
<evidence type="ECO:0000256" key="1">
    <source>
        <dbReference type="ARBA" id="ARBA00012513"/>
    </source>
</evidence>
<dbReference type="PANTHER" id="PTHR24342:SF12">
    <property type="entry name" value="DEATH-ASSOCIATED PROTEIN KINASE RELATED"/>
    <property type="match status" value="1"/>
</dbReference>
<dbReference type="PANTHER" id="PTHR24342">
    <property type="entry name" value="SERINE/THREONINE-PROTEIN KINASE 17"/>
    <property type="match status" value="1"/>
</dbReference>
<dbReference type="GO" id="GO:0005524">
    <property type="term" value="F:ATP binding"/>
    <property type="evidence" value="ECO:0007669"/>
    <property type="project" value="UniProtKB-KW"/>
</dbReference>
<dbReference type="GO" id="GO:0035556">
    <property type="term" value="P:intracellular signal transduction"/>
    <property type="evidence" value="ECO:0007669"/>
    <property type="project" value="TreeGrafter"/>
</dbReference>
<dbReference type="SMART" id="SM00220">
    <property type="entry name" value="S_TKc"/>
    <property type="match status" value="1"/>
</dbReference>
<dbReference type="Gene3D" id="1.10.510.10">
    <property type="entry name" value="Transferase(Phosphotransferase) domain 1"/>
    <property type="match status" value="1"/>
</dbReference>
<name>A0A9J6BXX0_POLVA</name>
<keyword evidence="4" id="KW-0808">Transferase</keyword>
<comment type="caution">
    <text evidence="12">The sequence shown here is derived from an EMBL/GenBank/DDBJ whole genome shotgun (WGS) entry which is preliminary data.</text>
</comment>
<proteinExistence type="inferred from homology"/>
<dbReference type="AlphaFoldDB" id="A0A9J6BXX0"/>
<dbReference type="EMBL" id="JADBJN010000002">
    <property type="protein sequence ID" value="KAG5674395.1"/>
    <property type="molecule type" value="Genomic_DNA"/>
</dbReference>
<dbReference type="GO" id="GO:0005634">
    <property type="term" value="C:nucleus"/>
    <property type="evidence" value="ECO:0007669"/>
    <property type="project" value="TreeGrafter"/>
</dbReference>
<evidence type="ECO:0000313" key="13">
    <source>
        <dbReference type="Proteomes" id="UP001107558"/>
    </source>
</evidence>
<evidence type="ECO:0000256" key="2">
    <source>
        <dbReference type="ARBA" id="ARBA00022527"/>
    </source>
</evidence>
<dbReference type="FunFam" id="1.10.510.10:FF:000571">
    <property type="entry name" value="Maternal embryonic leucine zipper kinase"/>
    <property type="match status" value="1"/>
</dbReference>
<dbReference type="Gene3D" id="3.30.200.20">
    <property type="entry name" value="Phosphorylase Kinase, domain 1"/>
    <property type="match status" value="1"/>
</dbReference>
<keyword evidence="13" id="KW-1185">Reference proteome</keyword>
<dbReference type="InterPro" id="IPR000719">
    <property type="entry name" value="Prot_kinase_dom"/>
</dbReference>
<keyword evidence="7" id="KW-0067">ATP-binding</keyword>
<dbReference type="GO" id="GO:0043065">
    <property type="term" value="P:positive regulation of apoptotic process"/>
    <property type="evidence" value="ECO:0007669"/>
    <property type="project" value="TreeGrafter"/>
</dbReference>
<dbReference type="SUPFAM" id="SSF56112">
    <property type="entry name" value="Protein kinase-like (PK-like)"/>
    <property type="match status" value="1"/>
</dbReference>
<evidence type="ECO:0000256" key="10">
    <source>
        <dbReference type="ARBA" id="ARBA00060827"/>
    </source>
</evidence>
<dbReference type="GO" id="GO:0004674">
    <property type="term" value="F:protein serine/threonine kinase activity"/>
    <property type="evidence" value="ECO:0007669"/>
    <property type="project" value="UniProtKB-KW"/>
</dbReference>